<dbReference type="GO" id="GO:0004771">
    <property type="term" value="F:sterol ester esterase activity"/>
    <property type="evidence" value="ECO:0007669"/>
    <property type="project" value="EnsemblFungi"/>
</dbReference>
<dbReference type="Gene3D" id="3.40.50.1820">
    <property type="entry name" value="alpha/beta hydrolase"/>
    <property type="match status" value="1"/>
</dbReference>
<evidence type="ECO:0000256" key="1">
    <source>
        <dbReference type="ARBA" id="ARBA00004167"/>
    </source>
</evidence>
<dbReference type="GO" id="GO:0016042">
    <property type="term" value="P:lipid catabolic process"/>
    <property type="evidence" value="ECO:0007669"/>
    <property type="project" value="UniProtKB-KW"/>
</dbReference>
<keyword evidence="6" id="KW-0443">Lipid metabolism</keyword>
<dbReference type="Pfam" id="PF04083">
    <property type="entry name" value="Abhydro_lipase"/>
    <property type="match status" value="1"/>
</dbReference>
<keyword evidence="7 9" id="KW-0472">Membrane</keyword>
<gene>
    <name evidence="11" type="ORF">BABINDRAFT_7826</name>
</gene>
<evidence type="ECO:0000256" key="2">
    <source>
        <dbReference type="ARBA" id="ARBA00022692"/>
    </source>
</evidence>
<evidence type="ECO:0000256" key="7">
    <source>
        <dbReference type="ARBA" id="ARBA00023136"/>
    </source>
</evidence>
<dbReference type="RefSeq" id="XP_018985719.1">
    <property type="nucleotide sequence ID" value="XM_019132685.1"/>
</dbReference>
<accession>A0A1E3QRT8</accession>
<evidence type="ECO:0000256" key="9">
    <source>
        <dbReference type="SAM" id="Phobius"/>
    </source>
</evidence>
<dbReference type="FunFam" id="3.40.50.1820:FF:000095">
    <property type="entry name" value="Triglyceride lipase-cholesterol esterase"/>
    <property type="match status" value="1"/>
</dbReference>
<evidence type="ECO:0000256" key="8">
    <source>
        <dbReference type="SAM" id="MobiDB-lite"/>
    </source>
</evidence>
<evidence type="ECO:0000256" key="3">
    <source>
        <dbReference type="ARBA" id="ARBA00022801"/>
    </source>
</evidence>
<feature type="domain" description="Partial AB-hydrolase lipase" evidence="10">
    <location>
        <begin position="93"/>
        <end position="151"/>
    </location>
</feature>
<feature type="transmembrane region" description="Helical" evidence="9">
    <location>
        <begin position="14"/>
        <end position="37"/>
    </location>
</feature>
<evidence type="ECO:0000256" key="5">
    <source>
        <dbReference type="ARBA" id="ARBA00022989"/>
    </source>
</evidence>
<dbReference type="SUPFAM" id="SSF53474">
    <property type="entry name" value="alpha/beta-Hydrolases"/>
    <property type="match status" value="1"/>
</dbReference>
<evidence type="ECO:0000256" key="6">
    <source>
        <dbReference type="ARBA" id="ARBA00023098"/>
    </source>
</evidence>
<dbReference type="GO" id="GO:0005811">
    <property type="term" value="C:lipid droplet"/>
    <property type="evidence" value="ECO:0007669"/>
    <property type="project" value="EnsemblFungi"/>
</dbReference>
<dbReference type="STRING" id="984486.A0A1E3QRT8"/>
<feature type="region of interest" description="Disordered" evidence="8">
    <location>
        <begin position="485"/>
        <end position="507"/>
    </location>
</feature>
<sequence>MYIPFWTRLRAREWFYLLISLLFLWFESLVNLITYLLPRVVISHCTSSTKWVFRYVLRSPDAASAKDFPPASAGLSPHVNWENLCLLQSAQSIHEMCAVFGFTATSHLTSTKDEYLLTLHRISRDIPRERNGEIVYFHHGLLMCSDIWCTMLQEHQNLPFVLYDLGYDVWLGNNRGNKYSNKHLKLRTGTNAYWDFSIDEFAMHDIPSMINYILTFAKMEYQHIAKPAIRPSSQLTYIGFSQGSAQAFASLSLNPDLNFKVKRLIAISPATTPRGLNNYIVDSLMKASPKIMYLLFGLRILLPSAQFWQNIMYPPLYCKVIDVANRFLFGWKSDNIDVIQKLSSYKHLYSPTSVKCVVHWLQIISNSNFQMFYDYNEYYLKRLFYPVEYPLPSILIPINLIYGTHDSLVDIDIMTEQLGNGRNLQVFLMDGYEHLENIWGVDVATKIFPYIIDVLKNDRRGGLLKGKDTLQGLLGDVIEEGTANSTLYSRNQRGDENREGHRKSPGGEFHYAEVSLTGLSVLDVNRRLSHSFQN</sequence>
<organism evidence="11 12">
    <name type="scientific">Babjeviella inositovora NRRL Y-12698</name>
    <dbReference type="NCBI Taxonomy" id="984486"/>
    <lineage>
        <taxon>Eukaryota</taxon>
        <taxon>Fungi</taxon>
        <taxon>Dikarya</taxon>
        <taxon>Ascomycota</taxon>
        <taxon>Saccharomycotina</taxon>
        <taxon>Pichiomycetes</taxon>
        <taxon>Serinales incertae sedis</taxon>
        <taxon>Babjeviella</taxon>
    </lineage>
</organism>
<dbReference type="GeneID" id="30150538"/>
<dbReference type="OrthoDB" id="9974421at2759"/>
<dbReference type="InterPro" id="IPR029058">
    <property type="entry name" value="AB_hydrolase_fold"/>
</dbReference>
<reference evidence="12" key="1">
    <citation type="submission" date="2016-05" db="EMBL/GenBank/DDBJ databases">
        <title>Comparative genomics of biotechnologically important yeasts.</title>
        <authorList>
            <consortium name="DOE Joint Genome Institute"/>
            <person name="Riley R."/>
            <person name="Haridas S."/>
            <person name="Wolfe K.H."/>
            <person name="Lopes M.R."/>
            <person name="Hittinger C.T."/>
            <person name="Goker M."/>
            <person name="Salamov A."/>
            <person name="Wisecaver J."/>
            <person name="Long T.M."/>
            <person name="Aerts A.L."/>
            <person name="Barry K."/>
            <person name="Choi C."/>
            <person name="Clum A."/>
            <person name="Coughlan A.Y."/>
            <person name="Deshpande S."/>
            <person name="Douglass A.P."/>
            <person name="Hanson S.J."/>
            <person name="Klenk H.-P."/>
            <person name="Labutti K."/>
            <person name="Lapidus A."/>
            <person name="Lindquist E."/>
            <person name="Lipzen A."/>
            <person name="Meier-Kolthoff J.P."/>
            <person name="Ohm R.A."/>
            <person name="Otillar R.P."/>
            <person name="Pangilinan J."/>
            <person name="Peng Y."/>
            <person name="Rokas A."/>
            <person name="Rosa C.A."/>
            <person name="Scheuner C."/>
            <person name="Sibirny A.A."/>
            <person name="Slot J.C."/>
            <person name="Stielow J.B."/>
            <person name="Sun H."/>
            <person name="Kurtzman C.P."/>
            <person name="Blackwell M."/>
            <person name="Grigoriev I.V."/>
            <person name="Jeffries T.W."/>
        </authorList>
    </citation>
    <scope>NUCLEOTIDE SEQUENCE [LARGE SCALE GENOMIC DNA]</scope>
    <source>
        <strain evidence="12">NRRL Y-12698</strain>
    </source>
</reference>
<evidence type="ECO:0000313" key="11">
    <source>
        <dbReference type="EMBL" id="ODQ80391.1"/>
    </source>
</evidence>
<keyword evidence="4" id="KW-0442">Lipid degradation</keyword>
<dbReference type="Proteomes" id="UP000094336">
    <property type="component" value="Unassembled WGS sequence"/>
</dbReference>
<evidence type="ECO:0000259" key="10">
    <source>
        <dbReference type="Pfam" id="PF04083"/>
    </source>
</evidence>
<keyword evidence="5 9" id="KW-1133">Transmembrane helix</keyword>
<dbReference type="GO" id="GO:0016020">
    <property type="term" value="C:membrane"/>
    <property type="evidence" value="ECO:0007669"/>
    <property type="project" value="UniProtKB-SubCell"/>
</dbReference>
<dbReference type="InterPro" id="IPR006693">
    <property type="entry name" value="AB_hydrolase_lipase"/>
</dbReference>
<dbReference type="PANTHER" id="PTHR11005">
    <property type="entry name" value="LYSOSOMAL ACID LIPASE-RELATED"/>
    <property type="match status" value="1"/>
</dbReference>
<dbReference type="GO" id="GO:0016125">
    <property type="term" value="P:sterol metabolic process"/>
    <property type="evidence" value="ECO:0007669"/>
    <property type="project" value="EnsemblFungi"/>
</dbReference>
<name>A0A1E3QRT8_9ASCO</name>
<keyword evidence="12" id="KW-1185">Reference proteome</keyword>
<dbReference type="AlphaFoldDB" id="A0A1E3QRT8"/>
<proteinExistence type="predicted"/>
<keyword evidence="2 9" id="KW-0812">Transmembrane</keyword>
<dbReference type="EMBL" id="KV454430">
    <property type="protein sequence ID" value="ODQ80391.1"/>
    <property type="molecule type" value="Genomic_DNA"/>
</dbReference>
<comment type="subcellular location">
    <subcellularLocation>
        <location evidence="1">Membrane</location>
        <topology evidence="1">Single-pass membrane protein</topology>
    </subcellularLocation>
</comment>
<protein>
    <recommendedName>
        <fullName evidence="10">Partial AB-hydrolase lipase domain-containing protein</fullName>
    </recommendedName>
</protein>
<evidence type="ECO:0000256" key="4">
    <source>
        <dbReference type="ARBA" id="ARBA00022963"/>
    </source>
</evidence>
<evidence type="ECO:0000313" key="12">
    <source>
        <dbReference type="Proteomes" id="UP000094336"/>
    </source>
</evidence>
<keyword evidence="3" id="KW-0378">Hydrolase</keyword>